<evidence type="ECO:0000259" key="5">
    <source>
        <dbReference type="PROSITE" id="PS50975"/>
    </source>
</evidence>
<keyword evidence="3 4" id="KW-0067">ATP-binding</keyword>
<keyword evidence="1" id="KW-0436">Ligase</keyword>
<evidence type="ECO:0000256" key="1">
    <source>
        <dbReference type="ARBA" id="ARBA00022598"/>
    </source>
</evidence>
<organism evidence="6 7">
    <name type="scientific">Tumebacillus lacus</name>
    <dbReference type="NCBI Taxonomy" id="2995335"/>
    <lineage>
        <taxon>Bacteria</taxon>
        <taxon>Bacillati</taxon>
        <taxon>Bacillota</taxon>
        <taxon>Bacilli</taxon>
        <taxon>Bacillales</taxon>
        <taxon>Alicyclobacillaceae</taxon>
        <taxon>Tumebacillus</taxon>
    </lineage>
</organism>
<reference evidence="6 7" key="1">
    <citation type="submission" date="2022-11" db="EMBL/GenBank/DDBJ databases">
        <title>Study of microbial diversity in lake waters.</title>
        <authorList>
            <person name="Zhang J."/>
        </authorList>
    </citation>
    <scope>NUCLEOTIDE SEQUENCE [LARGE SCALE GENOMIC DNA]</scope>
    <source>
        <strain evidence="6 7">DT12</strain>
    </source>
</reference>
<sequence>MNGKRILIMNRWPDDFADYEKIVDHKENTVFYIVNADGKLGLTAGPEDIAKLIEVENIEDIDVLDAACREIIDEFGGIDRLIAGSEFDLIQAATIRTRFGIEGIQEHQVAMYRDKVAMKVRMKREGMRVPHFLDCEDAEGVLTFAAEVGYPLILKPKAGAASQGVHKVDDEETLRSLLPTLDFTDYECEEFVEGTIYHVDGLVYKGEFQFVKVSAYINTCLEFNYGKPLGSYTLQHGPVNDLLEDFTAKTLQALELTDSAFHLEIIMKNEVEPVFLEIGARVGGGEITYLYKEMYGIDMVTQWMKIDAGQFTGVTLKEDAPKYGGFLMIPQPMGEASEVVAAKSLMGEIPTMIGEILPKVGQQFTGKGGYLDINGRYMFAGDTLEDVVRDIHATIDNALVETKPVEEACAIS</sequence>
<name>A0ABT3WYU8_9BACL</name>
<dbReference type="PANTHER" id="PTHR43585">
    <property type="entry name" value="FUMIPYRROLE BIOSYNTHESIS PROTEIN C"/>
    <property type="match status" value="1"/>
</dbReference>
<protein>
    <submittedName>
        <fullName evidence="6">ATP-grasp domain-containing protein</fullName>
    </submittedName>
</protein>
<evidence type="ECO:0000256" key="2">
    <source>
        <dbReference type="ARBA" id="ARBA00022741"/>
    </source>
</evidence>
<dbReference type="Proteomes" id="UP001208017">
    <property type="component" value="Unassembled WGS sequence"/>
</dbReference>
<keyword evidence="2 4" id="KW-0547">Nucleotide-binding</keyword>
<dbReference type="InterPro" id="IPR013815">
    <property type="entry name" value="ATP_grasp_subdomain_1"/>
</dbReference>
<feature type="domain" description="ATP-grasp" evidence="5">
    <location>
        <begin position="119"/>
        <end position="308"/>
    </location>
</feature>
<dbReference type="Gene3D" id="3.30.1490.20">
    <property type="entry name" value="ATP-grasp fold, A domain"/>
    <property type="match status" value="1"/>
</dbReference>
<evidence type="ECO:0000313" key="7">
    <source>
        <dbReference type="Proteomes" id="UP001208017"/>
    </source>
</evidence>
<dbReference type="PROSITE" id="PS50975">
    <property type="entry name" value="ATP_GRASP"/>
    <property type="match status" value="1"/>
</dbReference>
<dbReference type="SUPFAM" id="SSF56059">
    <property type="entry name" value="Glutathione synthetase ATP-binding domain-like"/>
    <property type="match status" value="1"/>
</dbReference>
<dbReference type="RefSeq" id="WP_267151103.1">
    <property type="nucleotide sequence ID" value="NZ_JAPMLT010000003.1"/>
</dbReference>
<evidence type="ECO:0000256" key="3">
    <source>
        <dbReference type="ARBA" id="ARBA00022840"/>
    </source>
</evidence>
<keyword evidence="7" id="KW-1185">Reference proteome</keyword>
<comment type="caution">
    <text evidence="6">The sequence shown here is derived from an EMBL/GenBank/DDBJ whole genome shotgun (WGS) entry which is preliminary data.</text>
</comment>
<dbReference type="Pfam" id="PF02655">
    <property type="entry name" value="ATP-grasp_3"/>
    <property type="match status" value="1"/>
</dbReference>
<dbReference type="EMBL" id="JAPMLT010000003">
    <property type="protein sequence ID" value="MCX7569853.1"/>
    <property type="molecule type" value="Genomic_DNA"/>
</dbReference>
<proteinExistence type="predicted"/>
<dbReference type="InterPro" id="IPR003806">
    <property type="entry name" value="ATP-grasp_PylC-type"/>
</dbReference>
<evidence type="ECO:0000313" key="6">
    <source>
        <dbReference type="EMBL" id="MCX7569853.1"/>
    </source>
</evidence>
<evidence type="ECO:0000256" key="4">
    <source>
        <dbReference type="PROSITE-ProRule" id="PRU00409"/>
    </source>
</evidence>
<dbReference type="PANTHER" id="PTHR43585:SF2">
    <property type="entry name" value="ATP-GRASP ENZYME FSQD"/>
    <property type="match status" value="1"/>
</dbReference>
<accession>A0ABT3WYU8</accession>
<dbReference type="Gene3D" id="3.40.50.20">
    <property type="match status" value="1"/>
</dbReference>
<dbReference type="Gene3D" id="3.30.470.20">
    <property type="entry name" value="ATP-grasp fold, B domain"/>
    <property type="match status" value="1"/>
</dbReference>
<dbReference type="InterPro" id="IPR052032">
    <property type="entry name" value="ATP-dep_AA_Ligase"/>
</dbReference>
<gene>
    <name evidence="6" type="ORF">OS242_07740</name>
</gene>
<dbReference type="InterPro" id="IPR011761">
    <property type="entry name" value="ATP-grasp"/>
</dbReference>